<evidence type="ECO:0000256" key="2">
    <source>
        <dbReference type="PROSITE-ProRule" id="PRU01282"/>
    </source>
</evidence>
<evidence type="ECO:0000313" key="4">
    <source>
        <dbReference type="Proteomes" id="UP000198869"/>
    </source>
</evidence>
<dbReference type="SUPFAM" id="SSF52833">
    <property type="entry name" value="Thioredoxin-like"/>
    <property type="match status" value="1"/>
</dbReference>
<evidence type="ECO:0000313" key="3">
    <source>
        <dbReference type="EMBL" id="SDI77893.1"/>
    </source>
</evidence>
<reference evidence="4" key="1">
    <citation type="submission" date="2016-10" db="EMBL/GenBank/DDBJ databases">
        <authorList>
            <person name="Varghese N."/>
            <person name="Submissions S."/>
        </authorList>
    </citation>
    <scope>NUCLEOTIDE SEQUENCE [LARGE SCALE GENOMIC DNA]</scope>
    <source>
        <strain evidence="4">DSM 17071</strain>
    </source>
</reference>
<dbReference type="STRING" id="311334.SAMN05421846_11382"/>
<name>A0A1G8NCL3_9FLAO</name>
<dbReference type="Pfam" id="PF03960">
    <property type="entry name" value="ArsC"/>
    <property type="match status" value="1"/>
</dbReference>
<keyword evidence="4" id="KW-1185">Reference proteome</keyword>
<dbReference type="RefSeq" id="WP_089861013.1">
    <property type="nucleotide sequence ID" value="NZ_FNDW01000013.1"/>
</dbReference>
<dbReference type="InterPro" id="IPR036249">
    <property type="entry name" value="Thioredoxin-like_sf"/>
</dbReference>
<dbReference type="AlphaFoldDB" id="A0A1G8NCL3"/>
<dbReference type="PANTHER" id="PTHR30041">
    <property type="entry name" value="ARSENATE REDUCTASE"/>
    <property type="match status" value="1"/>
</dbReference>
<gene>
    <name evidence="3" type="ORF">SAMN05421846_11382</name>
</gene>
<dbReference type="Proteomes" id="UP000198869">
    <property type="component" value="Unassembled WGS sequence"/>
</dbReference>
<dbReference type="EMBL" id="FNDW01000013">
    <property type="protein sequence ID" value="SDI77893.1"/>
    <property type="molecule type" value="Genomic_DNA"/>
</dbReference>
<dbReference type="PANTHER" id="PTHR30041:SF4">
    <property type="entry name" value="ARSENATE REDUCTASE"/>
    <property type="match status" value="1"/>
</dbReference>
<dbReference type="InterPro" id="IPR006660">
    <property type="entry name" value="Arsenate_reductase-like"/>
</dbReference>
<proteinExistence type="inferred from homology"/>
<evidence type="ECO:0000256" key="1">
    <source>
        <dbReference type="ARBA" id="ARBA00007198"/>
    </source>
</evidence>
<comment type="similarity">
    <text evidence="1 2">Belongs to the ArsC family.</text>
</comment>
<dbReference type="OrthoDB" id="9808142at2"/>
<protein>
    <submittedName>
        <fullName evidence="3">Arsenate reductase</fullName>
    </submittedName>
</protein>
<dbReference type="PROSITE" id="PS51353">
    <property type="entry name" value="ARSC"/>
    <property type="match status" value="1"/>
</dbReference>
<sequence length="116" mass="13365">MLVKVLHNGNCSKSKAVLEYLDENGVPFEIINIIEEPLSPLEIKTVLKKLNQSVFDIIRKNEKLYIEKFANQDLSEEEWIQILAENPSLIQRPILIKGSVAMLGRPIENVKYFIEK</sequence>
<accession>A0A1G8NCL3</accession>
<dbReference type="Gene3D" id="3.40.30.10">
    <property type="entry name" value="Glutaredoxin"/>
    <property type="match status" value="1"/>
</dbReference>
<organism evidence="3 4">
    <name type="scientific">Chryseobacterium taeanense</name>
    <dbReference type="NCBI Taxonomy" id="311334"/>
    <lineage>
        <taxon>Bacteria</taxon>
        <taxon>Pseudomonadati</taxon>
        <taxon>Bacteroidota</taxon>
        <taxon>Flavobacteriia</taxon>
        <taxon>Flavobacteriales</taxon>
        <taxon>Weeksellaceae</taxon>
        <taxon>Chryseobacterium group</taxon>
        <taxon>Chryseobacterium</taxon>
    </lineage>
</organism>